<reference evidence="1 3" key="2">
    <citation type="journal article" date="2014" name="BMC Genomics">
        <title>An improved genome release (version Mt4.0) for the model legume Medicago truncatula.</title>
        <authorList>
            <person name="Tang H."/>
            <person name="Krishnakumar V."/>
            <person name="Bidwell S."/>
            <person name="Rosen B."/>
            <person name="Chan A."/>
            <person name="Zhou S."/>
            <person name="Gentzbittel L."/>
            <person name="Childs K.L."/>
            <person name="Yandell M."/>
            <person name="Gundlach H."/>
            <person name="Mayer K.F."/>
            <person name="Schwartz D.C."/>
            <person name="Town C.D."/>
        </authorList>
    </citation>
    <scope>GENOME REANNOTATION</scope>
    <source>
        <strain evidence="2 3">cv. Jemalong A17</strain>
    </source>
</reference>
<evidence type="ECO:0000313" key="3">
    <source>
        <dbReference type="Proteomes" id="UP000002051"/>
    </source>
</evidence>
<reference evidence="1 3" key="1">
    <citation type="journal article" date="2011" name="Nature">
        <title>The Medicago genome provides insight into the evolution of rhizobial symbioses.</title>
        <authorList>
            <person name="Young N.D."/>
            <person name="Debelle F."/>
            <person name="Oldroyd G.E."/>
            <person name="Geurts R."/>
            <person name="Cannon S.B."/>
            <person name="Udvardi M.K."/>
            <person name="Benedito V.A."/>
            <person name="Mayer K.F."/>
            <person name="Gouzy J."/>
            <person name="Schoof H."/>
            <person name="Van de Peer Y."/>
            <person name="Proost S."/>
            <person name="Cook D.R."/>
            <person name="Meyers B.C."/>
            <person name="Spannagl M."/>
            <person name="Cheung F."/>
            <person name="De Mita S."/>
            <person name="Krishnakumar V."/>
            <person name="Gundlach H."/>
            <person name="Zhou S."/>
            <person name="Mudge J."/>
            <person name="Bharti A.K."/>
            <person name="Murray J.D."/>
            <person name="Naoumkina M.A."/>
            <person name="Rosen B."/>
            <person name="Silverstein K.A."/>
            <person name="Tang H."/>
            <person name="Rombauts S."/>
            <person name="Zhao P.X."/>
            <person name="Zhou P."/>
            <person name="Barbe V."/>
            <person name="Bardou P."/>
            <person name="Bechner M."/>
            <person name="Bellec A."/>
            <person name="Berger A."/>
            <person name="Berges H."/>
            <person name="Bidwell S."/>
            <person name="Bisseling T."/>
            <person name="Choisne N."/>
            <person name="Couloux A."/>
            <person name="Denny R."/>
            <person name="Deshpande S."/>
            <person name="Dai X."/>
            <person name="Doyle J.J."/>
            <person name="Dudez A.M."/>
            <person name="Farmer A.D."/>
            <person name="Fouteau S."/>
            <person name="Franken C."/>
            <person name="Gibelin C."/>
            <person name="Gish J."/>
            <person name="Goldstein S."/>
            <person name="Gonzalez A.J."/>
            <person name="Green P.J."/>
            <person name="Hallab A."/>
            <person name="Hartog M."/>
            <person name="Hua A."/>
            <person name="Humphray S.J."/>
            <person name="Jeong D.H."/>
            <person name="Jing Y."/>
            <person name="Jocker A."/>
            <person name="Kenton S.M."/>
            <person name="Kim D.J."/>
            <person name="Klee K."/>
            <person name="Lai H."/>
            <person name="Lang C."/>
            <person name="Lin S."/>
            <person name="Macmil S.L."/>
            <person name="Magdelenat G."/>
            <person name="Matthews L."/>
            <person name="McCorrison J."/>
            <person name="Monaghan E.L."/>
            <person name="Mun J.H."/>
            <person name="Najar F.Z."/>
            <person name="Nicholson C."/>
            <person name="Noirot C."/>
            <person name="O'Bleness M."/>
            <person name="Paule C.R."/>
            <person name="Poulain J."/>
            <person name="Prion F."/>
            <person name="Qin B."/>
            <person name="Qu C."/>
            <person name="Retzel E.F."/>
            <person name="Riddle C."/>
            <person name="Sallet E."/>
            <person name="Samain S."/>
            <person name="Samson N."/>
            <person name="Sanders I."/>
            <person name="Saurat O."/>
            <person name="Scarpelli C."/>
            <person name="Schiex T."/>
            <person name="Segurens B."/>
            <person name="Severin A.J."/>
            <person name="Sherrier D.J."/>
            <person name="Shi R."/>
            <person name="Sims S."/>
            <person name="Singer S.R."/>
            <person name="Sinharoy S."/>
            <person name="Sterck L."/>
            <person name="Viollet A."/>
            <person name="Wang B.B."/>
            <person name="Wang K."/>
            <person name="Wang M."/>
            <person name="Wang X."/>
            <person name="Warfsmann J."/>
            <person name="Weissenbach J."/>
            <person name="White D.D."/>
            <person name="White J.D."/>
            <person name="Wiley G.B."/>
            <person name="Wincker P."/>
            <person name="Xing Y."/>
            <person name="Yang L."/>
            <person name="Yao Z."/>
            <person name="Ying F."/>
            <person name="Zhai J."/>
            <person name="Zhou L."/>
            <person name="Zuber A."/>
            <person name="Denarie J."/>
            <person name="Dixon R.A."/>
            <person name="May G.D."/>
            <person name="Schwartz D.C."/>
            <person name="Rogers J."/>
            <person name="Quetier F."/>
            <person name="Town C.D."/>
            <person name="Roe B.A."/>
        </authorList>
    </citation>
    <scope>NUCLEOTIDE SEQUENCE [LARGE SCALE GENOMIC DNA]</scope>
    <source>
        <strain evidence="1">A17</strain>
        <strain evidence="2 3">cv. Jemalong A17</strain>
    </source>
</reference>
<evidence type="ECO:0000313" key="1">
    <source>
        <dbReference type="EMBL" id="AES93670.1"/>
    </source>
</evidence>
<dbReference type="HOGENOM" id="CLU_2444194_0_0_1"/>
<protein>
    <submittedName>
        <fullName evidence="1 2">Uncharacterized protein</fullName>
    </submittedName>
</protein>
<evidence type="ECO:0000313" key="2">
    <source>
        <dbReference type="EnsemblPlants" id="AES93670"/>
    </source>
</evidence>
<sequence>MLDESILRNILKHITINNTEINSNIDLFNSTVEELHCNLQVQKSNANAQKVNMESLHFKESKAIIKTEDTRKIAAEGRTLQRESEINTLQ</sequence>
<proteinExistence type="predicted"/>
<dbReference type="Proteomes" id="UP000002051">
    <property type="component" value="Chromosome 5"/>
</dbReference>
<name>G7K2D6_MEDTR</name>
<dbReference type="PaxDb" id="3880-AES93670"/>
<accession>G7K2D6</accession>
<keyword evidence="3" id="KW-1185">Reference proteome</keyword>
<organism evidence="1 3">
    <name type="scientific">Medicago truncatula</name>
    <name type="common">Barrel medic</name>
    <name type="synonym">Medicago tribuloides</name>
    <dbReference type="NCBI Taxonomy" id="3880"/>
    <lineage>
        <taxon>Eukaryota</taxon>
        <taxon>Viridiplantae</taxon>
        <taxon>Streptophyta</taxon>
        <taxon>Embryophyta</taxon>
        <taxon>Tracheophyta</taxon>
        <taxon>Spermatophyta</taxon>
        <taxon>Magnoliopsida</taxon>
        <taxon>eudicotyledons</taxon>
        <taxon>Gunneridae</taxon>
        <taxon>Pentapetalae</taxon>
        <taxon>rosids</taxon>
        <taxon>fabids</taxon>
        <taxon>Fabales</taxon>
        <taxon>Fabaceae</taxon>
        <taxon>Papilionoideae</taxon>
        <taxon>50 kb inversion clade</taxon>
        <taxon>NPAAA clade</taxon>
        <taxon>Hologalegina</taxon>
        <taxon>IRL clade</taxon>
        <taxon>Trifolieae</taxon>
        <taxon>Medicago</taxon>
    </lineage>
</organism>
<dbReference type="AlphaFoldDB" id="G7K2D6"/>
<gene>
    <name evidence="1" type="ordered locus">MTR_5g006190</name>
</gene>
<reference evidence="2" key="3">
    <citation type="submission" date="2015-04" db="UniProtKB">
        <authorList>
            <consortium name="EnsemblPlants"/>
        </authorList>
    </citation>
    <scope>IDENTIFICATION</scope>
    <source>
        <strain evidence="2">cv. Jemalong A17</strain>
    </source>
</reference>
<dbReference type="EMBL" id="CM001221">
    <property type="protein sequence ID" value="AES93670.1"/>
    <property type="molecule type" value="Genomic_DNA"/>
</dbReference>
<dbReference type="EnsemblPlants" id="AES93670">
    <property type="protein sequence ID" value="AES93670"/>
    <property type="gene ID" value="MTR_5g006190"/>
</dbReference>